<keyword evidence="2" id="KW-0479">Metal-binding</keyword>
<evidence type="ECO:0000256" key="5">
    <source>
        <dbReference type="ARBA" id="ARBA00023180"/>
    </source>
</evidence>
<dbReference type="Ensembl" id="ENSSFOT00015021640.2">
    <property type="protein sequence ID" value="ENSSFOP00015021401.2"/>
    <property type="gene ID" value="ENSSFOG00015013777.2"/>
</dbReference>
<dbReference type="PANTHER" id="PTHR19277">
    <property type="entry name" value="PENTRAXIN"/>
    <property type="match status" value="1"/>
</dbReference>
<keyword evidence="4" id="KW-1015">Disulfide bond</keyword>
<keyword evidence="8" id="KW-0732">Signal</keyword>
<evidence type="ECO:0000313" key="11">
    <source>
        <dbReference type="Proteomes" id="UP000694397"/>
    </source>
</evidence>
<feature type="compositionally biased region" description="Polar residues" evidence="7">
    <location>
        <begin position="203"/>
        <end position="213"/>
    </location>
</feature>
<evidence type="ECO:0000256" key="6">
    <source>
        <dbReference type="PROSITE-ProRule" id="PRU01172"/>
    </source>
</evidence>
<dbReference type="Gene3D" id="2.60.120.200">
    <property type="match status" value="1"/>
</dbReference>
<evidence type="ECO:0000256" key="1">
    <source>
        <dbReference type="ARBA" id="ARBA00001913"/>
    </source>
</evidence>
<keyword evidence="11" id="KW-1185">Reference proteome</keyword>
<evidence type="ECO:0000256" key="3">
    <source>
        <dbReference type="ARBA" id="ARBA00022837"/>
    </source>
</evidence>
<evidence type="ECO:0000313" key="10">
    <source>
        <dbReference type="Ensembl" id="ENSSFOP00015021401.2"/>
    </source>
</evidence>
<dbReference type="AlphaFoldDB" id="A0A8C9RL77"/>
<evidence type="ECO:0000256" key="4">
    <source>
        <dbReference type="ARBA" id="ARBA00023157"/>
    </source>
</evidence>
<dbReference type="OrthoDB" id="8793160at2759"/>
<feature type="domain" description="Pentraxin (PTX)" evidence="9">
    <location>
        <begin position="232"/>
        <end position="438"/>
    </location>
</feature>
<reference evidence="10 11" key="1">
    <citation type="submission" date="2019-04" db="EMBL/GenBank/DDBJ databases">
        <authorList>
            <consortium name="Wellcome Sanger Institute Data Sharing"/>
        </authorList>
    </citation>
    <scope>NUCLEOTIDE SEQUENCE [LARGE SCALE GENOMIC DNA]</scope>
</reference>
<dbReference type="SUPFAM" id="SSF49899">
    <property type="entry name" value="Concanavalin A-like lectins/glucanases"/>
    <property type="match status" value="1"/>
</dbReference>
<keyword evidence="3" id="KW-0106">Calcium</keyword>
<evidence type="ECO:0000256" key="2">
    <source>
        <dbReference type="ARBA" id="ARBA00022723"/>
    </source>
</evidence>
<dbReference type="Proteomes" id="UP000694397">
    <property type="component" value="Chromosome 8"/>
</dbReference>
<evidence type="ECO:0000256" key="7">
    <source>
        <dbReference type="SAM" id="MobiDB-lite"/>
    </source>
</evidence>
<name>A0A8C9RL77_SCLFO</name>
<keyword evidence="5" id="KW-0325">Glycoprotein</keyword>
<dbReference type="SMART" id="SM00159">
    <property type="entry name" value="PTX"/>
    <property type="match status" value="1"/>
</dbReference>
<feature type="region of interest" description="Disordered" evidence="7">
    <location>
        <begin position="195"/>
        <end position="217"/>
    </location>
</feature>
<dbReference type="InterPro" id="IPR013320">
    <property type="entry name" value="ConA-like_dom_sf"/>
</dbReference>
<dbReference type="PRINTS" id="PR00895">
    <property type="entry name" value="PENTAXIN"/>
</dbReference>
<dbReference type="PROSITE" id="PS51828">
    <property type="entry name" value="PTX_2"/>
    <property type="match status" value="1"/>
</dbReference>
<evidence type="ECO:0000256" key="8">
    <source>
        <dbReference type="SAM" id="SignalP"/>
    </source>
</evidence>
<feature type="signal peptide" evidence="8">
    <location>
        <begin position="1"/>
        <end position="24"/>
    </location>
</feature>
<evidence type="ECO:0000259" key="9">
    <source>
        <dbReference type="PROSITE" id="PS51828"/>
    </source>
</evidence>
<dbReference type="InterPro" id="IPR001759">
    <property type="entry name" value="PTX_dom"/>
</dbReference>
<reference evidence="10" key="3">
    <citation type="submission" date="2025-09" db="UniProtKB">
        <authorList>
            <consortium name="Ensembl"/>
        </authorList>
    </citation>
    <scope>IDENTIFICATION</scope>
</reference>
<reference evidence="10" key="2">
    <citation type="submission" date="2025-08" db="UniProtKB">
        <authorList>
            <consortium name="Ensembl"/>
        </authorList>
    </citation>
    <scope>IDENTIFICATION</scope>
</reference>
<dbReference type="PANTHER" id="PTHR19277:SF122">
    <property type="entry name" value="PENTRAXIN-4"/>
    <property type="match status" value="1"/>
</dbReference>
<feature type="chain" id="PRO_5034513141" evidence="8">
    <location>
        <begin position="25"/>
        <end position="441"/>
    </location>
</feature>
<dbReference type="Gene3D" id="1.20.5.50">
    <property type="match status" value="1"/>
</dbReference>
<dbReference type="GO" id="GO:0046872">
    <property type="term" value="F:metal ion binding"/>
    <property type="evidence" value="ECO:0007669"/>
    <property type="project" value="UniProtKB-KW"/>
</dbReference>
<gene>
    <name evidence="10" type="primary">PTX4</name>
    <name evidence="10" type="synonym">ptx4</name>
</gene>
<accession>A0A8C9RL77</accession>
<dbReference type="Pfam" id="PF00354">
    <property type="entry name" value="Pentaxin"/>
    <property type="match status" value="1"/>
</dbReference>
<dbReference type="InterPro" id="IPR051360">
    <property type="entry name" value="Neuronal_Pentraxin_Related"/>
</dbReference>
<proteinExistence type="predicted"/>
<sequence>MDSSSTKANFLLFMIFFDACIIFGQNALQGEQRKPFFQKLRSLEEQFRRFQEVTLSRLNAIAANYNISYNIDMRFQELTDHYHNISSVLNDFQAITGNDLNSLKFWTKRLQKKTKKLELKVESLEKSVNDNGKVIRKEGQERRGILSNLTQEIRGHASQIGLISADRQELQEGLQVLHDSIRKQENKMSQLEKQVRNLRKSGTPPSKDSSSPVSALASGHSLLSPAPQVCNVKSMLLFPFASIENYVTFKKSFLSGIHELSICTWLRVDSVYMGTLLSYATEENDNKLVLYGRNSSRQESIDFVIGDPAYRELPIGAMLDGRWHHLCIIWSSIEGRFWQYVDRRLASTGSKFQKGYEIQAGGSLVLGQEQDSVGGGFDEAEAFVGRVAGFAVWDRALSPGEVSGIATGRGLPRGSVLTLDDVEQLSGSVQLVHCECLEHCT</sequence>
<protein>
    <submittedName>
        <fullName evidence="10">Pentraxin 4, long</fullName>
    </submittedName>
</protein>
<organism evidence="10 11">
    <name type="scientific">Scleropages formosus</name>
    <name type="common">Asian bonytongue</name>
    <name type="synonym">Osteoglossum formosum</name>
    <dbReference type="NCBI Taxonomy" id="113540"/>
    <lineage>
        <taxon>Eukaryota</taxon>
        <taxon>Metazoa</taxon>
        <taxon>Chordata</taxon>
        <taxon>Craniata</taxon>
        <taxon>Vertebrata</taxon>
        <taxon>Euteleostomi</taxon>
        <taxon>Actinopterygii</taxon>
        <taxon>Neopterygii</taxon>
        <taxon>Teleostei</taxon>
        <taxon>Osteoglossocephala</taxon>
        <taxon>Osteoglossomorpha</taxon>
        <taxon>Osteoglossiformes</taxon>
        <taxon>Osteoglossidae</taxon>
        <taxon>Scleropages</taxon>
    </lineage>
</organism>
<comment type="caution">
    <text evidence="6">Lacks conserved residue(s) required for the propagation of feature annotation.</text>
</comment>
<dbReference type="GeneTree" id="ENSGT01060000248575"/>
<comment type="cofactor">
    <cofactor evidence="1">
        <name>Ca(2+)</name>
        <dbReference type="ChEBI" id="CHEBI:29108"/>
    </cofactor>
</comment>